<dbReference type="Proteomes" id="UP000289557">
    <property type="component" value="Chromosome"/>
</dbReference>
<dbReference type="EMBL" id="LR214945">
    <property type="protein sequence ID" value="VEU56792.1"/>
    <property type="molecule type" value="Genomic_DNA"/>
</dbReference>
<dbReference type="GeneID" id="66608665"/>
<dbReference type="Pfam" id="PF00938">
    <property type="entry name" value="Lipoprotein_3"/>
    <property type="match status" value="1"/>
</dbReference>
<dbReference type="AlphaFoldDB" id="A0AB38W553"/>
<evidence type="ECO:0000313" key="3">
    <source>
        <dbReference type="Proteomes" id="UP000289557"/>
    </source>
</evidence>
<evidence type="ECO:0000256" key="1">
    <source>
        <dbReference type="ARBA" id="ARBA00010160"/>
    </source>
</evidence>
<keyword evidence="2" id="KW-0449">Lipoprotein</keyword>
<reference evidence="2 3" key="1">
    <citation type="submission" date="2019-01" db="EMBL/GenBank/DDBJ databases">
        <authorList>
            <consortium name="Pathogen Informatics"/>
        </authorList>
    </citation>
    <scope>NUCLEOTIDE SEQUENCE [LARGE SCALE GENOMIC DNA]</scope>
    <source>
        <strain evidence="2 3">NCTC10119</strain>
    </source>
</reference>
<proteinExistence type="inferred from homology"/>
<sequence length="136" mass="16006">MKISLSTSFFSIEQKVEYFNLNYQSLSDFSVVAKLNYTFTWYGNDFSIGFAPKKGEKLYFDLFFTFKASPNHPFAAENFKPDSEAIDFYVSFSWRLEGKDEVSKKLFELSVFGRARAFQIDDYKINLFSYLVYVIR</sequence>
<name>A0AB38W553_MYCPM</name>
<protein>
    <submittedName>
        <fullName evidence="2">Lipoprotein</fullName>
    </submittedName>
</protein>
<dbReference type="InterPro" id="IPR001595">
    <property type="entry name" value="Lipoprotein_3"/>
</dbReference>
<organism evidence="2 3">
    <name type="scientific">Mycoplasmoides pneumoniae</name>
    <name type="common">Mycoplasma pneumoniae</name>
    <dbReference type="NCBI Taxonomy" id="2104"/>
    <lineage>
        <taxon>Bacteria</taxon>
        <taxon>Bacillati</taxon>
        <taxon>Mycoplasmatota</taxon>
        <taxon>Mycoplasmoidales</taxon>
        <taxon>Mycoplasmoidaceae</taxon>
        <taxon>Mycoplasmoides</taxon>
    </lineage>
</organism>
<comment type="similarity">
    <text evidence="1">Belongs to the MG439/MG440 family.</text>
</comment>
<evidence type="ECO:0000313" key="2">
    <source>
        <dbReference type="EMBL" id="VEU56792.1"/>
    </source>
</evidence>
<accession>A0AB38W553</accession>
<dbReference type="RefSeq" id="WP_026088303.1">
    <property type="nucleotide sequence ID" value="NZ_CP017327.1"/>
</dbReference>
<gene>
    <name evidence="2" type="ORF">NCTC10119_00044</name>
</gene>